<sequence length="250" mass="27560">MNSIPFFNFYVVLTQVLCYQPVEKRLLLNDPDVIMNELGRLQNTVAILNTTVSQQQLRISQQDAKIAVLEKTVDDGSTYTIWGRKACPASATTLYSGYAAGGNNGHSGSAAESLCLPPDPEFNRTKITDGANHAIIYGAEYWSQHFFSPNGEDVPCSVCHSKSSAVLMIPGRNSCYYGWKPEYYGYLASGHYTDAGASSYICIDINPENLNGGEHAVVGRYFYPVIVQCQPLQCPPYHQNYPLTCVVCSK</sequence>
<dbReference type="PANTHER" id="PTHR24024:SF18">
    <property type="entry name" value="SHORT-CHAIN COLLAGEN C4-LIKE"/>
    <property type="match status" value="1"/>
</dbReference>
<accession>A0A6J8BL92</accession>
<protein>
    <recommendedName>
        <fullName evidence="3">Short-chain collagen C4-like</fullName>
    </recommendedName>
</protein>
<dbReference type="EMBL" id="CACVKT020003638">
    <property type="protein sequence ID" value="CAC5384725.1"/>
    <property type="molecule type" value="Genomic_DNA"/>
</dbReference>
<evidence type="ECO:0000313" key="2">
    <source>
        <dbReference type="Proteomes" id="UP000507470"/>
    </source>
</evidence>
<evidence type="ECO:0000313" key="1">
    <source>
        <dbReference type="EMBL" id="CAC5384725.1"/>
    </source>
</evidence>
<name>A0A6J8BL92_MYTCO</name>
<gene>
    <name evidence="1" type="ORF">MCOR_20336</name>
</gene>
<dbReference type="Proteomes" id="UP000507470">
    <property type="component" value="Unassembled WGS sequence"/>
</dbReference>
<keyword evidence="2" id="KW-1185">Reference proteome</keyword>
<evidence type="ECO:0008006" key="3">
    <source>
        <dbReference type="Google" id="ProtNLM"/>
    </source>
</evidence>
<dbReference type="OrthoDB" id="6086925at2759"/>
<dbReference type="AlphaFoldDB" id="A0A6J8BL92"/>
<proteinExistence type="predicted"/>
<organism evidence="1 2">
    <name type="scientific">Mytilus coruscus</name>
    <name type="common">Sea mussel</name>
    <dbReference type="NCBI Taxonomy" id="42192"/>
    <lineage>
        <taxon>Eukaryota</taxon>
        <taxon>Metazoa</taxon>
        <taxon>Spiralia</taxon>
        <taxon>Lophotrochozoa</taxon>
        <taxon>Mollusca</taxon>
        <taxon>Bivalvia</taxon>
        <taxon>Autobranchia</taxon>
        <taxon>Pteriomorphia</taxon>
        <taxon>Mytilida</taxon>
        <taxon>Mytiloidea</taxon>
        <taxon>Mytilidae</taxon>
        <taxon>Mytilinae</taxon>
        <taxon>Mytilus</taxon>
    </lineage>
</organism>
<reference evidence="1 2" key="1">
    <citation type="submission" date="2020-06" db="EMBL/GenBank/DDBJ databases">
        <authorList>
            <person name="Li R."/>
            <person name="Bekaert M."/>
        </authorList>
    </citation>
    <scope>NUCLEOTIDE SEQUENCE [LARGE SCALE GENOMIC DNA]</scope>
    <source>
        <strain evidence="2">wild</strain>
    </source>
</reference>
<dbReference type="GO" id="GO:0005615">
    <property type="term" value="C:extracellular space"/>
    <property type="evidence" value="ECO:0007669"/>
    <property type="project" value="TreeGrafter"/>
</dbReference>
<dbReference type="InterPro" id="IPR051077">
    <property type="entry name" value="Ca-dependent_lectin"/>
</dbReference>
<dbReference type="PANTHER" id="PTHR24024">
    <property type="entry name" value="PULMONARY SURFACTANT-ASSOCIATED PROTEIN A"/>
    <property type="match status" value="1"/>
</dbReference>